<protein>
    <submittedName>
        <fullName evidence="3">Ankyrin containing protein (ISS)</fullName>
    </submittedName>
</protein>
<dbReference type="PANTHER" id="PTHR46586">
    <property type="entry name" value="ANKYRIN REPEAT-CONTAINING PROTEIN"/>
    <property type="match status" value="1"/>
</dbReference>
<feature type="transmembrane region" description="Helical" evidence="2">
    <location>
        <begin position="33"/>
        <end position="52"/>
    </location>
</feature>
<comment type="caution">
    <text evidence="3">The sequence shown here is derived from an EMBL/GenBank/DDBJ whole genome shotgun (WGS) entry which is preliminary data.</text>
</comment>
<gene>
    <name evidence="3" type="ORF">SEMRO_354_G124900.1</name>
</gene>
<organism evidence="3 4">
    <name type="scientific">Seminavis robusta</name>
    <dbReference type="NCBI Taxonomy" id="568900"/>
    <lineage>
        <taxon>Eukaryota</taxon>
        <taxon>Sar</taxon>
        <taxon>Stramenopiles</taxon>
        <taxon>Ochrophyta</taxon>
        <taxon>Bacillariophyta</taxon>
        <taxon>Bacillariophyceae</taxon>
        <taxon>Bacillariophycidae</taxon>
        <taxon>Naviculales</taxon>
        <taxon>Naviculaceae</taxon>
        <taxon>Seminavis</taxon>
    </lineage>
</organism>
<reference evidence="3" key="1">
    <citation type="submission" date="2020-06" db="EMBL/GenBank/DDBJ databases">
        <authorList>
            <consortium name="Plant Systems Biology data submission"/>
        </authorList>
    </citation>
    <scope>NUCLEOTIDE SEQUENCE</scope>
    <source>
        <strain evidence="3">D6</strain>
    </source>
</reference>
<dbReference type="EMBL" id="CAICTM010000353">
    <property type="protein sequence ID" value="CAB9508638.1"/>
    <property type="molecule type" value="Genomic_DNA"/>
</dbReference>
<dbReference type="InterPro" id="IPR036770">
    <property type="entry name" value="Ankyrin_rpt-contain_sf"/>
</dbReference>
<evidence type="ECO:0000313" key="3">
    <source>
        <dbReference type="EMBL" id="CAB9508638.1"/>
    </source>
</evidence>
<evidence type="ECO:0000256" key="1">
    <source>
        <dbReference type="SAM" id="MobiDB-lite"/>
    </source>
</evidence>
<evidence type="ECO:0000313" key="4">
    <source>
        <dbReference type="Proteomes" id="UP001153069"/>
    </source>
</evidence>
<keyword evidence="2" id="KW-0812">Transmembrane</keyword>
<dbReference type="AlphaFoldDB" id="A0A9N8DT99"/>
<sequence>MSSSTDAEPAAKRQKLPPPSDSVSVVFMDQHDIWIQILAFVGMGHYAFVGSVSKKLNHLYKVYCASVQNPPKVKEYNDDTEEWDKFSATATDTFYRVALCNVPSAKFWHSDNSSSKAPTYYSACNAIARVGSIPVLQWALECGFPWDSWTCRMAAAGGHFELLKWAREKGCPWDEKTCAEAARYGYFDILKWSRKNGCPWDHCTLSLAAEEGQFEILKWAHEHGCPWNHMACCLAARYGHLEILKWARENGCPWDSSMCSFAAEMGHLEIK</sequence>
<keyword evidence="4" id="KW-1185">Reference proteome</keyword>
<dbReference type="PANTHER" id="PTHR46586:SF3">
    <property type="entry name" value="ANKYRIN REPEAT-CONTAINING PROTEIN"/>
    <property type="match status" value="1"/>
</dbReference>
<proteinExistence type="predicted"/>
<dbReference type="Proteomes" id="UP001153069">
    <property type="component" value="Unassembled WGS sequence"/>
</dbReference>
<dbReference type="InterPro" id="IPR052050">
    <property type="entry name" value="SecEffector_AnkRepeat"/>
</dbReference>
<accession>A0A9N8DT99</accession>
<name>A0A9N8DT99_9STRA</name>
<keyword evidence="2" id="KW-1133">Transmembrane helix</keyword>
<feature type="region of interest" description="Disordered" evidence="1">
    <location>
        <begin position="1"/>
        <end position="21"/>
    </location>
</feature>
<keyword evidence="2" id="KW-0472">Membrane</keyword>
<evidence type="ECO:0000256" key="2">
    <source>
        <dbReference type="SAM" id="Phobius"/>
    </source>
</evidence>
<dbReference type="Gene3D" id="1.25.40.20">
    <property type="entry name" value="Ankyrin repeat-containing domain"/>
    <property type="match status" value="1"/>
</dbReference>
<dbReference type="SUPFAM" id="SSF140860">
    <property type="entry name" value="Pseudo ankyrin repeat-like"/>
    <property type="match status" value="1"/>
</dbReference>